<gene>
    <name evidence="1" type="ORF">MLD38_040223</name>
</gene>
<sequence length="181" mass="20481">MLDGSPFRSGDVGGDIVCACKLQGTYRCMQRLLFGSFFSPGDLLPREFTLTLSHKLVQLLLYLQPLFRQVDTLSAERVLQIFRQKKLKKIGIRSKDLSDALERCTKGSGIALLIVIPAAIFGLWVFSDWFLANDTFHFELVPAMMGMFVYKAAALVQVYRDNEDLRFIFPESEEASSDGQR</sequence>
<organism evidence="1 2">
    <name type="scientific">Melastoma candidum</name>
    <dbReference type="NCBI Taxonomy" id="119954"/>
    <lineage>
        <taxon>Eukaryota</taxon>
        <taxon>Viridiplantae</taxon>
        <taxon>Streptophyta</taxon>
        <taxon>Embryophyta</taxon>
        <taxon>Tracheophyta</taxon>
        <taxon>Spermatophyta</taxon>
        <taxon>Magnoliopsida</taxon>
        <taxon>eudicotyledons</taxon>
        <taxon>Gunneridae</taxon>
        <taxon>Pentapetalae</taxon>
        <taxon>rosids</taxon>
        <taxon>malvids</taxon>
        <taxon>Myrtales</taxon>
        <taxon>Melastomataceae</taxon>
        <taxon>Melastomatoideae</taxon>
        <taxon>Melastomateae</taxon>
        <taxon>Melastoma</taxon>
    </lineage>
</organism>
<evidence type="ECO:0000313" key="2">
    <source>
        <dbReference type="Proteomes" id="UP001057402"/>
    </source>
</evidence>
<dbReference type="EMBL" id="CM042891">
    <property type="protein sequence ID" value="KAI4304750.1"/>
    <property type="molecule type" value="Genomic_DNA"/>
</dbReference>
<name>A0ACB9L4J3_9MYRT</name>
<evidence type="ECO:0000313" key="1">
    <source>
        <dbReference type="EMBL" id="KAI4304750.1"/>
    </source>
</evidence>
<accession>A0ACB9L4J3</accession>
<protein>
    <submittedName>
        <fullName evidence="1">Uncharacterized protein</fullName>
    </submittedName>
</protein>
<keyword evidence="2" id="KW-1185">Reference proteome</keyword>
<proteinExistence type="predicted"/>
<reference evidence="2" key="1">
    <citation type="journal article" date="2023" name="Front. Plant Sci.">
        <title>Chromosomal-level genome assembly of Melastoma candidum provides insights into trichome evolution.</title>
        <authorList>
            <person name="Zhong Y."/>
            <person name="Wu W."/>
            <person name="Sun C."/>
            <person name="Zou P."/>
            <person name="Liu Y."/>
            <person name="Dai S."/>
            <person name="Zhou R."/>
        </authorList>
    </citation>
    <scope>NUCLEOTIDE SEQUENCE [LARGE SCALE GENOMIC DNA]</scope>
</reference>
<dbReference type="Proteomes" id="UP001057402">
    <property type="component" value="Chromosome 12"/>
</dbReference>
<comment type="caution">
    <text evidence="1">The sequence shown here is derived from an EMBL/GenBank/DDBJ whole genome shotgun (WGS) entry which is preliminary data.</text>
</comment>